<keyword evidence="2" id="KW-0813">Transport</keyword>
<evidence type="ECO:0000256" key="2">
    <source>
        <dbReference type="ARBA" id="ARBA00022448"/>
    </source>
</evidence>
<evidence type="ECO:0000256" key="3">
    <source>
        <dbReference type="ARBA" id="ARBA00022475"/>
    </source>
</evidence>
<dbReference type="GO" id="GO:0005886">
    <property type="term" value="C:plasma membrane"/>
    <property type="evidence" value="ECO:0007669"/>
    <property type="project" value="UniProtKB-SubCell"/>
</dbReference>
<comment type="caution">
    <text evidence="8">The sequence shown here is derived from an EMBL/GenBank/DDBJ whole genome shotgun (WGS) entry which is preliminary data.</text>
</comment>
<comment type="subcellular location">
    <subcellularLocation>
        <location evidence="1">Cell membrane</location>
        <topology evidence="1">Multi-pass membrane protein</topology>
    </subcellularLocation>
</comment>
<gene>
    <name evidence="8" type="ORF">D9V37_07820</name>
</gene>
<dbReference type="Pfam" id="PF05977">
    <property type="entry name" value="MFS_3"/>
    <property type="match status" value="1"/>
</dbReference>
<feature type="transmembrane region" description="Helical" evidence="7">
    <location>
        <begin position="307"/>
        <end position="330"/>
    </location>
</feature>
<keyword evidence="5 7" id="KW-1133">Transmembrane helix</keyword>
<feature type="transmembrane region" description="Helical" evidence="7">
    <location>
        <begin position="144"/>
        <end position="166"/>
    </location>
</feature>
<feature type="transmembrane region" description="Helical" evidence="7">
    <location>
        <begin position="78"/>
        <end position="99"/>
    </location>
</feature>
<dbReference type="PANTHER" id="PTHR23513">
    <property type="entry name" value="INTEGRAL MEMBRANE EFFLUX PROTEIN-RELATED"/>
    <property type="match status" value="1"/>
</dbReference>
<evidence type="ECO:0000256" key="6">
    <source>
        <dbReference type="ARBA" id="ARBA00023136"/>
    </source>
</evidence>
<evidence type="ECO:0000313" key="8">
    <source>
        <dbReference type="EMBL" id="RLV49796.1"/>
    </source>
</evidence>
<evidence type="ECO:0000256" key="7">
    <source>
        <dbReference type="SAM" id="Phobius"/>
    </source>
</evidence>
<evidence type="ECO:0000313" key="9">
    <source>
        <dbReference type="Proteomes" id="UP000281708"/>
    </source>
</evidence>
<dbReference type="PANTHER" id="PTHR23513:SF11">
    <property type="entry name" value="STAPHYLOFERRIN A TRANSPORTER"/>
    <property type="match status" value="1"/>
</dbReference>
<dbReference type="InterPro" id="IPR010290">
    <property type="entry name" value="TM_effector"/>
</dbReference>
<dbReference type="Proteomes" id="UP000281708">
    <property type="component" value="Unassembled WGS sequence"/>
</dbReference>
<feature type="transmembrane region" description="Helical" evidence="7">
    <location>
        <begin position="342"/>
        <end position="361"/>
    </location>
</feature>
<dbReference type="RefSeq" id="WP_121805561.1">
    <property type="nucleotide sequence ID" value="NZ_RDBE01000006.1"/>
</dbReference>
<evidence type="ECO:0000256" key="4">
    <source>
        <dbReference type="ARBA" id="ARBA00022692"/>
    </source>
</evidence>
<evidence type="ECO:0000256" key="5">
    <source>
        <dbReference type="ARBA" id="ARBA00022989"/>
    </source>
</evidence>
<dbReference type="AlphaFoldDB" id="A0A3L8P302"/>
<dbReference type="Gene3D" id="1.20.1250.20">
    <property type="entry name" value="MFS general substrate transporter like domains"/>
    <property type="match status" value="1"/>
</dbReference>
<accession>A0A3L8P302</accession>
<feature type="transmembrane region" description="Helical" evidence="7">
    <location>
        <begin position="47"/>
        <end position="71"/>
    </location>
</feature>
<proteinExistence type="predicted"/>
<dbReference type="SUPFAM" id="SSF103473">
    <property type="entry name" value="MFS general substrate transporter"/>
    <property type="match status" value="1"/>
</dbReference>
<reference evidence="8 9" key="1">
    <citation type="submission" date="2018-10" db="EMBL/GenBank/DDBJ databases">
        <title>Marmoricola sp. 4Q3S-7 whole genome shotgun sequence.</title>
        <authorList>
            <person name="Li F."/>
        </authorList>
    </citation>
    <scope>NUCLEOTIDE SEQUENCE [LARGE SCALE GENOMIC DNA]</scope>
    <source>
        <strain evidence="8 9">4Q3S-7</strain>
    </source>
</reference>
<feature type="transmembrane region" description="Helical" evidence="7">
    <location>
        <begin position="172"/>
        <end position="191"/>
    </location>
</feature>
<dbReference type="InterPro" id="IPR036259">
    <property type="entry name" value="MFS_trans_sf"/>
</dbReference>
<dbReference type="CDD" id="cd06173">
    <property type="entry name" value="MFS_MefA_like"/>
    <property type="match status" value="1"/>
</dbReference>
<sequence>MTSGTLAPLRAPVFRWFFASQGVNRLGSTMAPIALAFAVLELSRAPWALGAVLAARTIPLVAFLLIGGVVADRLPRSLVLTVGNTLAGLTQAAAAALVISGHAEIWMLVVLEALNGTLSAITLPALNSLVPQLVEGDDLRSANLLLNLVRGLIQVGGPSISALLVVGVGPGWALGVDALTWIVSALLLLPVRLPRPGRSSSSGWNDLREGWTLFRTTQWLWVVVVAFGVLNMLSTGAISTLGPVLAKETFGPSGFGAMLSAGAAGDFVGTLVLTRIRFGRPLLAGMLACVATGVQITLFGLQPTLASQVPLCFLAGVALAVFSLAWSVSMQEHIATDKLARAWSYDALGSFVAMPVGQLLFGQLGHVYGIREVIAVGGVGYVVVCLLALLSPEVRTLRPTSPGSRAGP</sequence>
<keyword evidence="4 7" id="KW-0812">Transmembrane</keyword>
<feature type="transmembrane region" description="Helical" evidence="7">
    <location>
        <begin position="254"/>
        <end position="274"/>
    </location>
</feature>
<evidence type="ECO:0000256" key="1">
    <source>
        <dbReference type="ARBA" id="ARBA00004651"/>
    </source>
</evidence>
<feature type="transmembrane region" description="Helical" evidence="7">
    <location>
        <begin position="105"/>
        <end position="123"/>
    </location>
</feature>
<dbReference type="OrthoDB" id="4528313at2"/>
<feature type="transmembrane region" description="Helical" evidence="7">
    <location>
        <begin position="373"/>
        <end position="390"/>
    </location>
</feature>
<organism evidence="8 9">
    <name type="scientific">Nocardioides mangrovicus</name>
    <dbReference type="NCBI Taxonomy" id="2478913"/>
    <lineage>
        <taxon>Bacteria</taxon>
        <taxon>Bacillati</taxon>
        <taxon>Actinomycetota</taxon>
        <taxon>Actinomycetes</taxon>
        <taxon>Propionibacteriales</taxon>
        <taxon>Nocardioidaceae</taxon>
        <taxon>Nocardioides</taxon>
    </lineage>
</organism>
<protein>
    <submittedName>
        <fullName evidence="8">MFS transporter</fullName>
    </submittedName>
</protein>
<feature type="transmembrane region" description="Helical" evidence="7">
    <location>
        <begin position="281"/>
        <end position="301"/>
    </location>
</feature>
<dbReference type="EMBL" id="RDBE01000006">
    <property type="protein sequence ID" value="RLV49796.1"/>
    <property type="molecule type" value="Genomic_DNA"/>
</dbReference>
<keyword evidence="9" id="KW-1185">Reference proteome</keyword>
<keyword evidence="6 7" id="KW-0472">Membrane</keyword>
<name>A0A3L8P302_9ACTN</name>
<keyword evidence="3" id="KW-1003">Cell membrane</keyword>
<feature type="transmembrane region" description="Helical" evidence="7">
    <location>
        <begin position="219"/>
        <end position="242"/>
    </location>
</feature>